<organism evidence="2 3">
    <name type="scientific">Frateuria terrea</name>
    <dbReference type="NCBI Taxonomy" id="529704"/>
    <lineage>
        <taxon>Bacteria</taxon>
        <taxon>Pseudomonadati</taxon>
        <taxon>Pseudomonadota</taxon>
        <taxon>Gammaproteobacteria</taxon>
        <taxon>Lysobacterales</taxon>
        <taxon>Rhodanobacteraceae</taxon>
        <taxon>Frateuria</taxon>
    </lineage>
</organism>
<dbReference type="STRING" id="529704.SAMN02927913_0607"/>
<keyword evidence="3" id="KW-1185">Reference proteome</keyword>
<dbReference type="Gene3D" id="2.120.10.30">
    <property type="entry name" value="TolB, C-terminal domain"/>
    <property type="match status" value="1"/>
</dbReference>
<accession>A0A1H6QKQ7</accession>
<dbReference type="AlphaFoldDB" id="A0A1H6QKQ7"/>
<dbReference type="Proteomes" id="UP000199420">
    <property type="component" value="Unassembled WGS sequence"/>
</dbReference>
<dbReference type="NCBIfam" id="NF033206">
    <property type="entry name" value="ScyE_fam"/>
    <property type="match status" value="1"/>
</dbReference>
<feature type="chain" id="PRO_5011473979" description="ScyD/ScyE family protein" evidence="1">
    <location>
        <begin position="27"/>
        <end position="388"/>
    </location>
</feature>
<dbReference type="InterPro" id="IPR011042">
    <property type="entry name" value="6-blade_b-propeller_TolB-like"/>
</dbReference>
<keyword evidence="1" id="KW-0732">Signal</keyword>
<reference evidence="2 3" key="1">
    <citation type="submission" date="2016-10" db="EMBL/GenBank/DDBJ databases">
        <authorList>
            <person name="de Groot N.N."/>
        </authorList>
    </citation>
    <scope>NUCLEOTIDE SEQUENCE [LARGE SCALE GENOMIC DNA]</scope>
    <source>
        <strain evidence="2 3">DSM 26515</strain>
    </source>
</reference>
<name>A0A1H6QKQ7_9GAMM</name>
<evidence type="ECO:0000256" key="1">
    <source>
        <dbReference type="SAM" id="SignalP"/>
    </source>
</evidence>
<sequence length="388" mass="40527">MTPRKQLLASALALAISLAVLPEATAASTASSPSPQDIASLVRTHTGYPVKVSVYAWGLNAPRGLAFGPDGYLYVAEGGKGGTRTTTPMQCMQVPGVGPYSGSPIGGRISRIDRHGHRVTVTNRFPSSQTSAATGSLVSGVADVAFIGHTLYAITAGAGCSHGVAGTFNGVARVGADGSIHWIANLSRYQKHHPVQNPEADDFEPDGTWYSMVSLHGNLFALEPNHGELVRIRPDGAIKRIVDISASQGHIVPTALAFRDHFFIGNLNTFPIAAGSSKVLKLTRNRQLWPAADGLTTVVGLAFDCYSRMYVLENTTGKGNLGPTPGTGKVVRIEPSGARTAIITGLTLPTAMTFGPDGALFVSNGGFGLSPGMGQVLRFGLDVGHHGH</sequence>
<protein>
    <recommendedName>
        <fullName evidence="4">ScyD/ScyE family protein</fullName>
    </recommendedName>
</protein>
<dbReference type="InterPro" id="IPR048031">
    <property type="entry name" value="ScyD/ScyE-like"/>
</dbReference>
<evidence type="ECO:0000313" key="3">
    <source>
        <dbReference type="Proteomes" id="UP000199420"/>
    </source>
</evidence>
<evidence type="ECO:0008006" key="4">
    <source>
        <dbReference type="Google" id="ProtNLM"/>
    </source>
</evidence>
<gene>
    <name evidence="2" type="ORF">SAMN04487997_0691</name>
</gene>
<dbReference type="SUPFAM" id="SSF101898">
    <property type="entry name" value="NHL repeat"/>
    <property type="match status" value="1"/>
</dbReference>
<evidence type="ECO:0000313" key="2">
    <source>
        <dbReference type="EMBL" id="SEI44351.1"/>
    </source>
</evidence>
<dbReference type="RefSeq" id="WP_091333448.1">
    <property type="nucleotide sequence ID" value="NZ_FNYC01000001.1"/>
</dbReference>
<dbReference type="OrthoDB" id="241638at2"/>
<dbReference type="EMBL" id="FNYC01000001">
    <property type="protein sequence ID" value="SEI44351.1"/>
    <property type="molecule type" value="Genomic_DNA"/>
</dbReference>
<feature type="signal peptide" evidence="1">
    <location>
        <begin position="1"/>
        <end position="26"/>
    </location>
</feature>
<proteinExistence type="predicted"/>